<name>A0ABU6V3D8_9FABA</name>
<dbReference type="EMBL" id="JASCZI010151048">
    <property type="protein sequence ID" value="MED6167856.1"/>
    <property type="molecule type" value="Genomic_DNA"/>
</dbReference>
<dbReference type="Proteomes" id="UP001341840">
    <property type="component" value="Unassembled WGS sequence"/>
</dbReference>
<gene>
    <name evidence="2" type="ORF">PIB30_006504</name>
</gene>
<feature type="region of interest" description="Disordered" evidence="1">
    <location>
        <begin position="39"/>
        <end position="83"/>
    </location>
</feature>
<comment type="caution">
    <text evidence="2">The sequence shown here is derived from an EMBL/GenBank/DDBJ whole genome shotgun (WGS) entry which is preliminary data.</text>
</comment>
<evidence type="ECO:0000313" key="3">
    <source>
        <dbReference type="Proteomes" id="UP001341840"/>
    </source>
</evidence>
<sequence length="83" mass="9282">MAQPTLEQIAERDREIMYRLDNIAHISRNVNRLEPYVVAPEVAPDPAPDDPAEHDRDGDDGAVPMGRGRRVHRRRGCGTGGHM</sequence>
<protein>
    <submittedName>
        <fullName evidence="2">Uncharacterized protein</fullName>
    </submittedName>
</protein>
<organism evidence="2 3">
    <name type="scientific">Stylosanthes scabra</name>
    <dbReference type="NCBI Taxonomy" id="79078"/>
    <lineage>
        <taxon>Eukaryota</taxon>
        <taxon>Viridiplantae</taxon>
        <taxon>Streptophyta</taxon>
        <taxon>Embryophyta</taxon>
        <taxon>Tracheophyta</taxon>
        <taxon>Spermatophyta</taxon>
        <taxon>Magnoliopsida</taxon>
        <taxon>eudicotyledons</taxon>
        <taxon>Gunneridae</taxon>
        <taxon>Pentapetalae</taxon>
        <taxon>rosids</taxon>
        <taxon>fabids</taxon>
        <taxon>Fabales</taxon>
        <taxon>Fabaceae</taxon>
        <taxon>Papilionoideae</taxon>
        <taxon>50 kb inversion clade</taxon>
        <taxon>dalbergioids sensu lato</taxon>
        <taxon>Dalbergieae</taxon>
        <taxon>Pterocarpus clade</taxon>
        <taxon>Stylosanthes</taxon>
    </lineage>
</organism>
<feature type="compositionally biased region" description="Basic residues" evidence="1">
    <location>
        <begin position="67"/>
        <end position="76"/>
    </location>
</feature>
<evidence type="ECO:0000256" key="1">
    <source>
        <dbReference type="SAM" id="MobiDB-lite"/>
    </source>
</evidence>
<accession>A0ABU6V3D8</accession>
<proteinExistence type="predicted"/>
<keyword evidence="3" id="KW-1185">Reference proteome</keyword>
<reference evidence="2 3" key="1">
    <citation type="journal article" date="2023" name="Plants (Basel)">
        <title>Bridging the Gap: Combining Genomics and Transcriptomics Approaches to Understand Stylosanthes scabra, an Orphan Legume from the Brazilian Caatinga.</title>
        <authorList>
            <person name="Ferreira-Neto J.R.C."/>
            <person name="da Silva M.D."/>
            <person name="Binneck E."/>
            <person name="de Melo N.F."/>
            <person name="da Silva R.H."/>
            <person name="de Melo A.L.T.M."/>
            <person name="Pandolfi V."/>
            <person name="Bustamante F.O."/>
            <person name="Brasileiro-Vidal A.C."/>
            <person name="Benko-Iseppon A.M."/>
        </authorList>
    </citation>
    <scope>NUCLEOTIDE SEQUENCE [LARGE SCALE GENOMIC DNA]</scope>
    <source>
        <tissue evidence="2">Leaves</tissue>
    </source>
</reference>
<evidence type="ECO:0000313" key="2">
    <source>
        <dbReference type="EMBL" id="MED6167856.1"/>
    </source>
</evidence>